<dbReference type="Proteomes" id="UP000233440">
    <property type="component" value="Unassembled WGS sequence"/>
</dbReference>
<dbReference type="Pfam" id="PF12500">
    <property type="entry name" value="TRSP"/>
    <property type="match status" value="1"/>
</dbReference>
<dbReference type="Gene3D" id="3.40.50.2020">
    <property type="match status" value="1"/>
</dbReference>
<dbReference type="InterPro" id="IPR011214">
    <property type="entry name" value="UCP020967"/>
</dbReference>
<dbReference type="OrthoDB" id="56827at2"/>
<name>A0A2N3LFA2_9BACI</name>
<dbReference type="AlphaFoldDB" id="A0A2N3LFA2"/>
<protein>
    <submittedName>
        <fullName evidence="3">Adenine/guanine phosphoribosyltransferase</fullName>
    </submittedName>
</protein>
<keyword evidence="3" id="KW-0808">Transferase</keyword>
<dbReference type="RefSeq" id="WP_101355974.1">
    <property type="nucleotide sequence ID" value="NZ_PIQO01000020.1"/>
</dbReference>
<organism evidence="3 4">
    <name type="scientific">Heyndrickxia camelliae</name>
    <dbReference type="NCBI Taxonomy" id="1707093"/>
    <lineage>
        <taxon>Bacteria</taxon>
        <taxon>Bacillati</taxon>
        <taxon>Bacillota</taxon>
        <taxon>Bacilli</taxon>
        <taxon>Bacillales</taxon>
        <taxon>Bacillaceae</taxon>
        <taxon>Heyndrickxia</taxon>
    </lineage>
</organism>
<gene>
    <name evidence="3" type="ORF">CWO92_19975</name>
</gene>
<reference evidence="3 4" key="1">
    <citation type="submission" date="2017-11" db="EMBL/GenBank/DDBJ databases">
        <title>Bacillus camelliae sp. nov., isolated from pu'er tea.</title>
        <authorList>
            <person name="Niu L."/>
        </authorList>
    </citation>
    <scope>NUCLEOTIDE SEQUENCE [LARGE SCALE GENOMIC DNA]</scope>
    <source>
        <strain evidence="3 4">7578-1</strain>
    </source>
</reference>
<dbReference type="EMBL" id="PIQO01000020">
    <property type="protein sequence ID" value="PKR83279.1"/>
    <property type="molecule type" value="Genomic_DNA"/>
</dbReference>
<proteinExistence type="predicted"/>
<comment type="caution">
    <text evidence="3">The sequence shown here is derived from an EMBL/GenBank/DDBJ whole genome shotgun (WGS) entry which is preliminary data.</text>
</comment>
<dbReference type="PIRSF" id="PIRSF020967">
    <property type="entry name" value="UCP020967"/>
    <property type="match status" value="1"/>
</dbReference>
<accession>A0A2N3LFA2</accession>
<dbReference type="Pfam" id="PF15609">
    <property type="entry name" value="PRTase_2"/>
    <property type="match status" value="1"/>
</dbReference>
<feature type="domain" description="Orotate phosphoribosyltransferase-like" evidence="2">
    <location>
        <begin position="42"/>
        <end position="258"/>
    </location>
</feature>
<evidence type="ECO:0000313" key="4">
    <source>
        <dbReference type="Proteomes" id="UP000233440"/>
    </source>
</evidence>
<evidence type="ECO:0000259" key="1">
    <source>
        <dbReference type="Pfam" id="PF12500"/>
    </source>
</evidence>
<feature type="domain" description="TRSP" evidence="1">
    <location>
        <begin position="311"/>
        <end position="437"/>
    </location>
</feature>
<dbReference type="InterPro" id="IPR041688">
    <property type="entry name" value="PRTase_2"/>
</dbReference>
<dbReference type="InterPro" id="IPR022537">
    <property type="entry name" value="TRSP_dom"/>
</dbReference>
<keyword evidence="3" id="KW-0328">Glycosyltransferase</keyword>
<dbReference type="GO" id="GO:0016757">
    <property type="term" value="F:glycosyltransferase activity"/>
    <property type="evidence" value="ECO:0007669"/>
    <property type="project" value="UniProtKB-KW"/>
</dbReference>
<evidence type="ECO:0000259" key="2">
    <source>
        <dbReference type="Pfam" id="PF15609"/>
    </source>
</evidence>
<dbReference type="SUPFAM" id="SSF53271">
    <property type="entry name" value="PRTase-like"/>
    <property type="match status" value="1"/>
</dbReference>
<sequence>MSSKVLSNSLNSVNECTYKILDNLTVNIKITGNDLNIPPAVLFKMAARINKKRSFLFVSKVLGKHLPVNPITPILASSLLASKYVMEVLHNEDEQLMKKRDFFMQSVHSKRILYEVKPFQLSQKTIFIGFAETATALGHGVFENFQNAYFFHTTREKMDNKETMIQFEEEHSHATSHYCYIDPCHVQNQNPIVFIDDELTTGNTVLNIIHAIHGKFPRKSYTILTLLDWRAEESIQQFRQMEKKLGIEINVVSLIKGEIEVDSSNVMMNMEESNIHIKKTMGKIISVDLSDLMIRISPYYHHSSNTNYLWQTGRFGLDSSETEEINQCVGTIARKLVSLRSGGKTLCLGTGELMYLPMKIASLMGDQVYFQSTTRSPIYVSRNNDYLIQSKYTFPCPEDCSVQNYFYQIEPEMYQDVFVFFERELGESERAPLLQQLAALFPYVFVVTLSNGKGEVVRENGTY</sequence>
<keyword evidence="4" id="KW-1185">Reference proteome</keyword>
<evidence type="ECO:0000313" key="3">
    <source>
        <dbReference type="EMBL" id="PKR83279.1"/>
    </source>
</evidence>
<dbReference type="InterPro" id="IPR029057">
    <property type="entry name" value="PRTase-like"/>
</dbReference>